<name>A0A2T2YHD7_9BACT</name>
<evidence type="ECO:0000256" key="4">
    <source>
        <dbReference type="ARBA" id="ARBA00022741"/>
    </source>
</evidence>
<evidence type="ECO:0000256" key="2">
    <source>
        <dbReference type="ARBA" id="ARBA00022448"/>
    </source>
</evidence>
<dbReference type="Proteomes" id="UP000240357">
    <property type="component" value="Unassembled WGS sequence"/>
</dbReference>
<evidence type="ECO:0000259" key="6">
    <source>
        <dbReference type="PROSITE" id="PS50893"/>
    </source>
</evidence>
<keyword evidence="3" id="KW-0536">Nodulation</keyword>
<protein>
    <submittedName>
        <fullName evidence="7">ABC transporter ATP-binding protein</fullName>
    </submittedName>
</protein>
<accession>A0A2T2YHD7</accession>
<keyword evidence="2" id="KW-0813">Transport</keyword>
<dbReference type="EMBL" id="PYFT01000001">
    <property type="protein sequence ID" value="PSR54923.1"/>
    <property type="molecule type" value="Genomic_DNA"/>
</dbReference>
<evidence type="ECO:0000313" key="8">
    <source>
        <dbReference type="Proteomes" id="UP000240357"/>
    </source>
</evidence>
<dbReference type="GO" id="GO:0005524">
    <property type="term" value="F:ATP binding"/>
    <property type="evidence" value="ECO:0007669"/>
    <property type="project" value="UniProtKB-KW"/>
</dbReference>
<dbReference type="PANTHER" id="PTHR42711">
    <property type="entry name" value="ABC TRANSPORTER ATP-BINDING PROTEIN"/>
    <property type="match status" value="1"/>
</dbReference>
<feature type="domain" description="ABC transporter" evidence="6">
    <location>
        <begin position="5"/>
        <end position="232"/>
    </location>
</feature>
<dbReference type="SMART" id="SM00382">
    <property type="entry name" value="AAA"/>
    <property type="match status" value="1"/>
</dbReference>
<keyword evidence="5 7" id="KW-0067">ATP-binding</keyword>
<dbReference type="InterPro" id="IPR050763">
    <property type="entry name" value="ABC_transporter_ATP-binding"/>
</dbReference>
<dbReference type="InterPro" id="IPR027417">
    <property type="entry name" value="P-loop_NTPase"/>
</dbReference>
<dbReference type="Pfam" id="PF00005">
    <property type="entry name" value="ABC_tran"/>
    <property type="match status" value="1"/>
</dbReference>
<dbReference type="RefSeq" id="WP_106931057.1">
    <property type="nucleotide sequence ID" value="NZ_PYFT01000001.1"/>
</dbReference>
<keyword evidence="4" id="KW-0547">Nucleotide-binding</keyword>
<evidence type="ECO:0000256" key="5">
    <source>
        <dbReference type="ARBA" id="ARBA00022840"/>
    </source>
</evidence>
<comment type="similarity">
    <text evidence="1">Belongs to the ABC transporter superfamily.</text>
</comment>
<dbReference type="InterPro" id="IPR003439">
    <property type="entry name" value="ABC_transporter-like_ATP-bd"/>
</dbReference>
<evidence type="ECO:0000256" key="3">
    <source>
        <dbReference type="ARBA" id="ARBA00022458"/>
    </source>
</evidence>
<dbReference type="OrthoDB" id="9785229at2"/>
<organism evidence="7 8">
    <name type="scientific">Adhaeribacter arboris</name>
    <dbReference type="NCBI Taxonomy" id="2072846"/>
    <lineage>
        <taxon>Bacteria</taxon>
        <taxon>Pseudomonadati</taxon>
        <taxon>Bacteroidota</taxon>
        <taxon>Cytophagia</taxon>
        <taxon>Cytophagales</taxon>
        <taxon>Hymenobacteraceae</taxon>
        <taxon>Adhaeribacter</taxon>
    </lineage>
</organism>
<reference evidence="7 8" key="1">
    <citation type="submission" date="2018-03" db="EMBL/GenBank/DDBJ databases">
        <title>Adhaeribacter sp. HMF7605 Genome sequencing and assembly.</title>
        <authorList>
            <person name="Kang H."/>
            <person name="Kang J."/>
            <person name="Cha I."/>
            <person name="Kim H."/>
            <person name="Joh K."/>
        </authorList>
    </citation>
    <scope>NUCLEOTIDE SEQUENCE [LARGE SCALE GENOMIC DNA]</scope>
    <source>
        <strain evidence="7 8">HMF7605</strain>
    </source>
</reference>
<evidence type="ECO:0000313" key="7">
    <source>
        <dbReference type="EMBL" id="PSR54923.1"/>
    </source>
</evidence>
<dbReference type="InterPro" id="IPR003593">
    <property type="entry name" value="AAA+_ATPase"/>
</dbReference>
<dbReference type="PROSITE" id="PS50893">
    <property type="entry name" value="ABC_TRANSPORTER_2"/>
    <property type="match status" value="1"/>
</dbReference>
<proteinExistence type="inferred from homology"/>
<dbReference type="GO" id="GO:0016887">
    <property type="term" value="F:ATP hydrolysis activity"/>
    <property type="evidence" value="ECO:0007669"/>
    <property type="project" value="InterPro"/>
</dbReference>
<keyword evidence="8" id="KW-1185">Reference proteome</keyword>
<dbReference type="PANTHER" id="PTHR42711:SF5">
    <property type="entry name" value="ABC TRANSPORTER ATP-BINDING PROTEIN NATA"/>
    <property type="match status" value="1"/>
</dbReference>
<dbReference type="Gene3D" id="3.40.50.300">
    <property type="entry name" value="P-loop containing nucleotide triphosphate hydrolases"/>
    <property type="match status" value="1"/>
</dbReference>
<sequence length="305" mass="34304">MEEVITVKNLTKLYQNVSAVDHLSFSVQRGSICGFLGQNGAGKSTTIKMLLGMVKPTEGSGNILGYAIDKEEDSLEIRKRVAYVAEDKRLYDYMTVGQIIRFTKSFFPNWREDLEKHLLQEFRLPIDRKISKLSKGMRTQTALILGVCRNAEILILDEPSEGLDPVNNEKVLKLLVTLAAEGKTVLFSSHQVYEVEQVADTILMLHRGKRIELAPLDELKSNYKQIKLYFTFSPPRALFNLPGIKSVTQEGNWVMLLVKGPTGPIIAQISKLQPLSLEIIDLSLKDIFLENLKAIEEDVALQDLA</sequence>
<dbReference type="CDD" id="cd03230">
    <property type="entry name" value="ABC_DR_subfamily_A"/>
    <property type="match status" value="1"/>
</dbReference>
<gene>
    <name evidence="7" type="ORF">AHMF7605_16145</name>
</gene>
<comment type="caution">
    <text evidence="7">The sequence shown here is derived from an EMBL/GenBank/DDBJ whole genome shotgun (WGS) entry which is preliminary data.</text>
</comment>
<dbReference type="SUPFAM" id="SSF52540">
    <property type="entry name" value="P-loop containing nucleoside triphosphate hydrolases"/>
    <property type="match status" value="1"/>
</dbReference>
<evidence type="ECO:0000256" key="1">
    <source>
        <dbReference type="ARBA" id="ARBA00005417"/>
    </source>
</evidence>
<dbReference type="AlphaFoldDB" id="A0A2T2YHD7"/>